<feature type="domain" description="CASTOR ACT" evidence="2">
    <location>
        <begin position="127"/>
        <end position="188"/>
    </location>
</feature>
<name>A0A1W5CWC9_9LECA</name>
<dbReference type="AlphaFoldDB" id="A0A1W5CWC9"/>
<dbReference type="GO" id="GO:0006520">
    <property type="term" value="P:amino acid metabolic process"/>
    <property type="evidence" value="ECO:0007669"/>
    <property type="project" value="UniProtKB-ARBA"/>
</dbReference>
<dbReference type="Proteomes" id="UP000192927">
    <property type="component" value="Unassembled WGS sequence"/>
</dbReference>
<sequence length="406" mass="44187">MPMPNAQCPMPMPPTYADADANANANANADQNLEGEVSLIHIPLAEYSHYVQPILQLLFPSAEGTREGSGGHLHGSWANQYPFLNVSVIPNDCSVVCPKALAQKLFAPVITSVNRNCELPRGRASISQEDFVVIQVDGEGLEAGQRVLELTTPLAMAKISVFFITTYFSDYVLVPAKSRGQVIHALEERGFAFEESAEAYVNPAAHHRNTSSSSSFDHLHPPSTPPPRSVHELQTRVMDLLKRRNIGPRVDKNIRLIQCAGRKDNPSNSKSDELELQAGLVKCIAHKPRFLSLTLTDSEPASILLESRLVPNFGSGNVLLGSKEEYLIPITLDLEPLPFEATGIVCGVAARLVGESERDLMGAIDMRYLSTARAGTVMVDEKDLERTLEALQLGDNGMEVNSQPGG</sequence>
<dbReference type="InterPro" id="IPR051719">
    <property type="entry name" value="CASTOR_mTORC1"/>
</dbReference>
<evidence type="ECO:0000259" key="2">
    <source>
        <dbReference type="Pfam" id="PF13840"/>
    </source>
</evidence>
<dbReference type="PANTHER" id="PTHR31131:SF6">
    <property type="entry name" value="CASTOR ACT DOMAIN-CONTAINING PROTEIN"/>
    <property type="match status" value="1"/>
</dbReference>
<dbReference type="Gene3D" id="3.30.2130.10">
    <property type="entry name" value="VC0802-like"/>
    <property type="match status" value="2"/>
</dbReference>
<evidence type="ECO:0000313" key="4">
    <source>
        <dbReference type="Proteomes" id="UP000192927"/>
    </source>
</evidence>
<feature type="region of interest" description="Disordered" evidence="1">
    <location>
        <begin position="203"/>
        <end position="230"/>
    </location>
</feature>
<dbReference type="InterPro" id="IPR027795">
    <property type="entry name" value="CASTOR_ACT_dom"/>
</dbReference>
<dbReference type="SUPFAM" id="SSF55021">
    <property type="entry name" value="ACT-like"/>
    <property type="match status" value="1"/>
</dbReference>
<dbReference type="GO" id="GO:0046394">
    <property type="term" value="P:carboxylic acid biosynthetic process"/>
    <property type="evidence" value="ECO:0007669"/>
    <property type="project" value="UniProtKB-ARBA"/>
</dbReference>
<organism evidence="3 4">
    <name type="scientific">Lasallia pustulata</name>
    <dbReference type="NCBI Taxonomy" id="136370"/>
    <lineage>
        <taxon>Eukaryota</taxon>
        <taxon>Fungi</taxon>
        <taxon>Dikarya</taxon>
        <taxon>Ascomycota</taxon>
        <taxon>Pezizomycotina</taxon>
        <taxon>Lecanoromycetes</taxon>
        <taxon>OSLEUM clade</taxon>
        <taxon>Umbilicariomycetidae</taxon>
        <taxon>Umbilicariales</taxon>
        <taxon>Umbilicariaceae</taxon>
        <taxon>Lasallia</taxon>
    </lineage>
</organism>
<dbReference type="EMBL" id="FWEW01000486">
    <property type="protein sequence ID" value="SLM35025.1"/>
    <property type="molecule type" value="Genomic_DNA"/>
</dbReference>
<evidence type="ECO:0000313" key="3">
    <source>
        <dbReference type="EMBL" id="SLM35025.1"/>
    </source>
</evidence>
<keyword evidence="4" id="KW-1185">Reference proteome</keyword>
<reference evidence="4" key="1">
    <citation type="submission" date="2017-03" db="EMBL/GenBank/DDBJ databases">
        <authorList>
            <person name="Sharma R."/>
            <person name="Thines M."/>
        </authorList>
    </citation>
    <scope>NUCLEOTIDE SEQUENCE [LARGE SCALE GENOMIC DNA]</scope>
</reference>
<proteinExistence type="predicted"/>
<dbReference type="InterPro" id="IPR045865">
    <property type="entry name" value="ACT-like_dom_sf"/>
</dbReference>
<protein>
    <submittedName>
        <fullName evidence="3">GATS-like ACT domain</fullName>
    </submittedName>
</protein>
<accession>A0A1W5CWC9</accession>
<dbReference type="PANTHER" id="PTHR31131">
    <property type="entry name" value="CHROMOSOME 1, WHOLE GENOME SHOTGUN SEQUENCE"/>
    <property type="match status" value="1"/>
</dbReference>
<evidence type="ECO:0000256" key="1">
    <source>
        <dbReference type="SAM" id="MobiDB-lite"/>
    </source>
</evidence>
<dbReference type="Pfam" id="PF13840">
    <property type="entry name" value="ACT_7"/>
    <property type="match status" value="1"/>
</dbReference>